<dbReference type="Proteomes" id="UP001527202">
    <property type="component" value="Unassembled WGS sequence"/>
</dbReference>
<evidence type="ECO:0000313" key="4">
    <source>
        <dbReference type="EMBL" id="MCY9599656.1"/>
    </source>
</evidence>
<dbReference type="GO" id="GO:0008757">
    <property type="term" value="F:S-adenosylmethionine-dependent methyltransferase activity"/>
    <property type="evidence" value="ECO:0007669"/>
    <property type="project" value="UniProtKB-ARBA"/>
</dbReference>
<feature type="coiled-coil region" evidence="1">
    <location>
        <begin position="521"/>
        <end position="578"/>
    </location>
</feature>
<keyword evidence="5" id="KW-0489">Methyltransferase</keyword>
<accession>A0A410WX35</accession>
<name>A0A410WX35_9BACL</name>
<dbReference type="PRINTS" id="PR00507">
    <property type="entry name" value="N12N6MTFRASE"/>
</dbReference>
<dbReference type="GO" id="GO:0003676">
    <property type="term" value="F:nucleic acid binding"/>
    <property type="evidence" value="ECO:0007669"/>
    <property type="project" value="InterPro"/>
</dbReference>
<keyword evidence="1" id="KW-0175">Coiled coil</keyword>
<dbReference type="GeneID" id="95376043"/>
<evidence type="ECO:0000313" key="5">
    <source>
        <dbReference type="EMBL" id="QAV18842.1"/>
    </source>
</evidence>
<reference evidence="5 6" key="1">
    <citation type="submission" date="2018-01" db="EMBL/GenBank/DDBJ databases">
        <title>The whole genome sequencing and assembly of Paenibacillus chitinolyticus KCCM 41400 strain.</title>
        <authorList>
            <person name="Kim J.-Y."/>
            <person name="Park M.-K."/>
            <person name="Lee Y.-J."/>
            <person name="Yi H."/>
            <person name="Bahn Y.-S."/>
            <person name="Kim J.F."/>
            <person name="Lee D.-W."/>
        </authorList>
    </citation>
    <scope>NUCLEOTIDE SEQUENCE [LARGE SCALE GENOMIC DNA]</scope>
    <source>
        <strain evidence="5 6">KCCM 41400</strain>
    </source>
</reference>
<evidence type="ECO:0000256" key="2">
    <source>
        <dbReference type="SAM" id="MobiDB-lite"/>
    </source>
</evidence>
<dbReference type="InterPro" id="IPR029063">
    <property type="entry name" value="SAM-dependent_MTases_sf"/>
</dbReference>
<dbReference type="Gene3D" id="3.40.50.150">
    <property type="entry name" value="Vaccinia Virus protein VP39"/>
    <property type="match status" value="1"/>
</dbReference>
<dbReference type="GO" id="GO:0008170">
    <property type="term" value="F:N-methyltransferase activity"/>
    <property type="evidence" value="ECO:0007669"/>
    <property type="project" value="UniProtKB-ARBA"/>
</dbReference>
<sequence>MWYGDKREAKVLIMRELVKRGWKTYGYKEDCSDSMTDYFDPASWDGLAEKNGYVLVIDHSNTYYSGYEKKQVLYSSVKTNQDINRKLEKLHKLAAANSGATEGERAAALAGIERLRCRDTEPQFTVVETYPSFTYENPGNCSWHIEKDGQIIGKGTGVFACNDYDYKDKTKTAEQQKQERVIAIVNRFEKVLRNSDTLESEIILVPRTIVKFVEVEKTFITAEDFKTGTTFIMKCDYTNGNWKGTKWQCVYVYDDKKSGSFSKLGKNGKPSKAKGKTMFVSTDKINDLLQKGHISIVELQEATEYEEKIVFKKTSRKQPKANMDAPALSGDTEEASTEKKQTYTKNETVTDEKQATKRQLWALHCATKLNTTNLVITKDKASQLITKSKNGHDITAELKALLGFAEAQESPITAGAHDTSITIEDAADWIMDYSTSIMSDQYGNIKRPETEEEKTEYKAKISDYVKERGFFVSEILIGLFRSYGQGSSLIVEALESLKVMNISSSKMKQQNGEKTDKNPISSNQEQNIGKIEKQIESAQKKLNAISRNYLTNTWKRQNEEENRENKRERLRLEIALLQYLKDKAIHNSMTQLEQALLVGTFRDDIHNRFISRTKFKRETKYPEIDYSLPLDGMWNLQVPKKQKMLNRANICNTYQYNSALDEYETIIAEIEKPVNPIIKKIKKLEAEVKFKKIDGYYPTPKTIVEHMLSYADIKDGETVLEPSAGNGNILDSITAHCQQNGIAADLEGIEWNSSLREILELKQYNIVGYDFLEHVRYNHFDKIIMNPPFERNKDIAHVQHAYKCLKNGGRIVAIMSPHFTFANDFKSVEFREWLNERGYYDMLPEGSFKESGTSVNTVLVIIDKMEDDAAEAI</sequence>
<dbReference type="AlphaFoldDB" id="A0A410WX35"/>
<dbReference type="Proteomes" id="UP000288943">
    <property type="component" value="Chromosome"/>
</dbReference>
<organism evidence="5 6">
    <name type="scientific">Paenibacillus chitinolyticus</name>
    <dbReference type="NCBI Taxonomy" id="79263"/>
    <lineage>
        <taxon>Bacteria</taxon>
        <taxon>Bacillati</taxon>
        <taxon>Bacillota</taxon>
        <taxon>Bacilli</taxon>
        <taxon>Bacillales</taxon>
        <taxon>Paenibacillaceae</taxon>
        <taxon>Paenibacillus</taxon>
    </lineage>
</organism>
<gene>
    <name evidence="4" type="ORF">M5X16_28325</name>
    <name evidence="5" type="ORF">PC41400_14600</name>
</gene>
<dbReference type="OrthoDB" id="1956935at2"/>
<evidence type="ECO:0000256" key="1">
    <source>
        <dbReference type="SAM" id="Coils"/>
    </source>
</evidence>
<feature type="domain" description="Methyltransferase small" evidence="3">
    <location>
        <begin position="718"/>
        <end position="821"/>
    </location>
</feature>
<dbReference type="InterPro" id="IPR007848">
    <property type="entry name" value="Small_mtfrase_dom"/>
</dbReference>
<keyword evidence="7" id="KW-1185">Reference proteome</keyword>
<evidence type="ECO:0000313" key="7">
    <source>
        <dbReference type="Proteomes" id="UP001527202"/>
    </source>
</evidence>
<dbReference type="RefSeq" id="WP_053228659.1">
    <property type="nucleotide sequence ID" value="NZ_CP026520.1"/>
</dbReference>
<dbReference type="Pfam" id="PF05175">
    <property type="entry name" value="MTS"/>
    <property type="match status" value="1"/>
</dbReference>
<dbReference type="KEGG" id="pchi:PC41400_14600"/>
<evidence type="ECO:0000259" key="3">
    <source>
        <dbReference type="Pfam" id="PF05175"/>
    </source>
</evidence>
<dbReference type="EMBL" id="CP026520">
    <property type="protein sequence ID" value="QAV18842.1"/>
    <property type="molecule type" value="Genomic_DNA"/>
</dbReference>
<dbReference type="CDD" id="cd02440">
    <property type="entry name" value="AdoMet_MTases"/>
    <property type="match status" value="1"/>
</dbReference>
<feature type="region of interest" description="Disordered" evidence="2">
    <location>
        <begin position="316"/>
        <end position="350"/>
    </location>
</feature>
<dbReference type="SUPFAM" id="SSF53335">
    <property type="entry name" value="S-adenosyl-L-methionine-dependent methyltransferases"/>
    <property type="match status" value="1"/>
</dbReference>
<dbReference type="EMBL" id="JAMDMJ010000053">
    <property type="protein sequence ID" value="MCY9599656.1"/>
    <property type="molecule type" value="Genomic_DNA"/>
</dbReference>
<reference evidence="4 7" key="2">
    <citation type="submission" date="2022-05" db="EMBL/GenBank/DDBJ databases">
        <title>Genome Sequencing of Bee-Associated Microbes.</title>
        <authorList>
            <person name="Dunlap C."/>
        </authorList>
    </citation>
    <scope>NUCLEOTIDE SEQUENCE [LARGE SCALE GENOMIC DNA]</scope>
    <source>
        <strain evidence="4 7">NRRL B-23120</strain>
    </source>
</reference>
<dbReference type="PROSITE" id="PS00092">
    <property type="entry name" value="N6_MTASE"/>
    <property type="match status" value="1"/>
</dbReference>
<protein>
    <submittedName>
        <fullName evidence="5">SAM-dependent methyltransferase</fullName>
    </submittedName>
</protein>
<dbReference type="InterPro" id="IPR002052">
    <property type="entry name" value="DNA_methylase_N6_adenine_CS"/>
</dbReference>
<dbReference type="GO" id="GO:0032259">
    <property type="term" value="P:methylation"/>
    <property type="evidence" value="ECO:0007669"/>
    <property type="project" value="UniProtKB-KW"/>
</dbReference>
<proteinExistence type="predicted"/>
<evidence type="ECO:0000313" key="6">
    <source>
        <dbReference type="Proteomes" id="UP000288943"/>
    </source>
</evidence>
<keyword evidence="5" id="KW-0808">Transferase</keyword>